<reference evidence="7 8" key="1">
    <citation type="journal article" date="2011" name="Stand. Genomic Sci.">
        <title>Complete genome sequence of Haliscomenobacter hydrossis type strain (O).</title>
        <authorList>
            <consortium name="US DOE Joint Genome Institute (JGI-PGF)"/>
            <person name="Daligault H."/>
            <person name="Lapidus A."/>
            <person name="Zeytun A."/>
            <person name="Nolan M."/>
            <person name="Lucas S."/>
            <person name="Del Rio T.G."/>
            <person name="Tice H."/>
            <person name="Cheng J.F."/>
            <person name="Tapia R."/>
            <person name="Han C."/>
            <person name="Goodwin L."/>
            <person name="Pitluck S."/>
            <person name="Liolios K."/>
            <person name="Pagani I."/>
            <person name="Ivanova N."/>
            <person name="Huntemann M."/>
            <person name="Mavromatis K."/>
            <person name="Mikhailova N."/>
            <person name="Pati A."/>
            <person name="Chen A."/>
            <person name="Palaniappan K."/>
            <person name="Land M."/>
            <person name="Hauser L."/>
            <person name="Brambilla E.M."/>
            <person name="Rohde M."/>
            <person name="Verbarg S."/>
            <person name="Goker M."/>
            <person name="Bristow J."/>
            <person name="Eisen J.A."/>
            <person name="Markowitz V."/>
            <person name="Hugenholtz P."/>
            <person name="Kyrpides N.C."/>
            <person name="Klenk H.P."/>
            <person name="Woyke T."/>
        </authorList>
    </citation>
    <scope>NUCLEOTIDE SEQUENCE [LARGE SCALE GENOMIC DNA]</scope>
    <source>
        <strain evidence="8">ATCC 27775 / DSM 1100 / LMG 10767 / O</strain>
    </source>
</reference>
<dbReference type="GO" id="GO:0005886">
    <property type="term" value="C:plasma membrane"/>
    <property type="evidence" value="ECO:0007669"/>
    <property type="project" value="UniProtKB-SubCell"/>
</dbReference>
<dbReference type="KEGG" id="hhy:Halhy_4880"/>
<accession>F4KZ23</accession>
<dbReference type="STRING" id="760192.Halhy_4880"/>
<keyword evidence="4 6" id="KW-1133">Transmembrane helix</keyword>
<dbReference type="RefSeq" id="WP_013767247.1">
    <property type="nucleotide sequence ID" value="NC_015510.1"/>
</dbReference>
<dbReference type="OrthoDB" id="981917at2"/>
<keyword evidence="5 6" id="KW-0472">Membrane</keyword>
<evidence type="ECO:0000313" key="8">
    <source>
        <dbReference type="Proteomes" id="UP000008461"/>
    </source>
</evidence>
<keyword evidence="2" id="KW-1003">Cell membrane</keyword>
<feature type="transmembrane region" description="Helical" evidence="6">
    <location>
        <begin position="46"/>
        <end position="68"/>
    </location>
</feature>
<proteinExistence type="predicted"/>
<name>F4KZ23_HALH1</name>
<dbReference type="AlphaFoldDB" id="F4KZ23"/>
<reference key="2">
    <citation type="submission" date="2011-04" db="EMBL/GenBank/DDBJ databases">
        <title>Complete sequence of chromosome of Haliscomenobacter hydrossis DSM 1100.</title>
        <authorList>
            <consortium name="US DOE Joint Genome Institute (JGI-PGF)"/>
            <person name="Lucas S."/>
            <person name="Han J."/>
            <person name="Lapidus A."/>
            <person name="Bruce D."/>
            <person name="Goodwin L."/>
            <person name="Pitluck S."/>
            <person name="Peters L."/>
            <person name="Kyrpides N."/>
            <person name="Mavromatis K."/>
            <person name="Ivanova N."/>
            <person name="Ovchinnikova G."/>
            <person name="Pagani I."/>
            <person name="Daligault H."/>
            <person name="Detter J.C."/>
            <person name="Han C."/>
            <person name="Land M."/>
            <person name="Hauser L."/>
            <person name="Markowitz V."/>
            <person name="Cheng J.-F."/>
            <person name="Hugenholtz P."/>
            <person name="Woyke T."/>
            <person name="Wu D."/>
            <person name="Verbarg S."/>
            <person name="Frueling A."/>
            <person name="Brambilla E."/>
            <person name="Klenk H.-P."/>
            <person name="Eisen J.A."/>
        </authorList>
    </citation>
    <scope>NUCLEOTIDE SEQUENCE</scope>
    <source>
        <strain>DSM 1100</strain>
    </source>
</reference>
<sequence length="141" mass="15927">MSNLSYEESKKRVRYGLVLLAVVTGIEVLISLFGKGHMISSVHGNIFVLATCGVLIAGLSLYKAYFIVYEFMHMKYEVKGLAMSVILPMLLLIWAIIAFFHEGNAWKYRRDDIKKRDSLPAAPAQESGLLPAHTYQMEWKG</sequence>
<dbReference type="HOGENOM" id="CLU_148689_1_0_10"/>
<evidence type="ECO:0000256" key="4">
    <source>
        <dbReference type="ARBA" id="ARBA00022989"/>
    </source>
</evidence>
<evidence type="ECO:0000256" key="5">
    <source>
        <dbReference type="ARBA" id="ARBA00023136"/>
    </source>
</evidence>
<dbReference type="Pfam" id="PF03626">
    <property type="entry name" value="COX4_pro"/>
    <property type="match status" value="1"/>
</dbReference>
<gene>
    <name evidence="7" type="ordered locus">Halhy_4880</name>
</gene>
<evidence type="ECO:0000256" key="3">
    <source>
        <dbReference type="ARBA" id="ARBA00022692"/>
    </source>
</evidence>
<keyword evidence="8" id="KW-1185">Reference proteome</keyword>
<feature type="transmembrane region" description="Helical" evidence="6">
    <location>
        <begin position="80"/>
        <end position="100"/>
    </location>
</feature>
<protein>
    <recommendedName>
        <fullName evidence="9">Cytochrome c oxidase subunit IV</fullName>
    </recommendedName>
</protein>
<dbReference type="InterPro" id="IPR005171">
    <property type="entry name" value="Cyt_c_oxidase_su4_prok"/>
</dbReference>
<organism evidence="7 8">
    <name type="scientific">Haliscomenobacter hydrossis (strain ATCC 27775 / DSM 1100 / LMG 10767 / O)</name>
    <dbReference type="NCBI Taxonomy" id="760192"/>
    <lineage>
        <taxon>Bacteria</taxon>
        <taxon>Pseudomonadati</taxon>
        <taxon>Bacteroidota</taxon>
        <taxon>Saprospiria</taxon>
        <taxon>Saprospirales</taxon>
        <taxon>Haliscomenobacteraceae</taxon>
        <taxon>Haliscomenobacter</taxon>
    </lineage>
</organism>
<dbReference type="EMBL" id="CP002691">
    <property type="protein sequence ID" value="AEE52710.1"/>
    <property type="molecule type" value="Genomic_DNA"/>
</dbReference>
<evidence type="ECO:0000313" key="7">
    <source>
        <dbReference type="EMBL" id="AEE52710.1"/>
    </source>
</evidence>
<evidence type="ECO:0000256" key="6">
    <source>
        <dbReference type="SAM" id="Phobius"/>
    </source>
</evidence>
<evidence type="ECO:0000256" key="2">
    <source>
        <dbReference type="ARBA" id="ARBA00022475"/>
    </source>
</evidence>
<dbReference type="Proteomes" id="UP000008461">
    <property type="component" value="Chromosome"/>
</dbReference>
<evidence type="ECO:0008006" key="9">
    <source>
        <dbReference type="Google" id="ProtNLM"/>
    </source>
</evidence>
<comment type="subcellular location">
    <subcellularLocation>
        <location evidence="1">Cell membrane</location>
        <topology evidence="1">Multi-pass membrane protein</topology>
    </subcellularLocation>
</comment>
<feature type="transmembrane region" description="Helical" evidence="6">
    <location>
        <begin position="15"/>
        <end position="34"/>
    </location>
</feature>
<evidence type="ECO:0000256" key="1">
    <source>
        <dbReference type="ARBA" id="ARBA00004651"/>
    </source>
</evidence>
<keyword evidence="3 6" id="KW-0812">Transmembrane</keyword>